<dbReference type="Pfam" id="PF17930">
    <property type="entry name" value="LpxI_N"/>
    <property type="match status" value="1"/>
</dbReference>
<evidence type="ECO:0000259" key="2">
    <source>
        <dbReference type="Pfam" id="PF17930"/>
    </source>
</evidence>
<dbReference type="EMBL" id="UOEH01000113">
    <property type="protein sequence ID" value="VAV93362.1"/>
    <property type="molecule type" value="Genomic_DNA"/>
</dbReference>
<dbReference type="InterPro" id="IPR043167">
    <property type="entry name" value="LpxI_C_sf"/>
</dbReference>
<gene>
    <name evidence="3" type="ORF">MNBD_ALPHA05-811</name>
</gene>
<reference evidence="3" key="1">
    <citation type="submission" date="2018-06" db="EMBL/GenBank/DDBJ databases">
        <authorList>
            <person name="Zhirakovskaya E."/>
        </authorList>
    </citation>
    <scope>NUCLEOTIDE SEQUENCE</scope>
</reference>
<name>A0A3B0RNW1_9ZZZZ</name>
<evidence type="ECO:0000313" key="3">
    <source>
        <dbReference type="EMBL" id="VAV93362.1"/>
    </source>
</evidence>
<feature type="domain" description="LpxI C-terminal" evidence="1">
    <location>
        <begin position="138"/>
        <end position="273"/>
    </location>
</feature>
<evidence type="ECO:0000259" key="1">
    <source>
        <dbReference type="Pfam" id="PF06230"/>
    </source>
</evidence>
<feature type="domain" description="LpxI N-terminal" evidence="2">
    <location>
        <begin position="6"/>
        <end position="134"/>
    </location>
</feature>
<protein>
    <submittedName>
        <fullName evidence="3">UDP-2,3-diacylglucosamine pyrophosphatase</fullName>
    </submittedName>
</protein>
<dbReference type="PANTHER" id="PTHR39962">
    <property type="entry name" value="BLL4848 PROTEIN"/>
    <property type="match status" value="1"/>
</dbReference>
<accession>A0A3B0RNW1</accession>
<dbReference type="AlphaFoldDB" id="A0A3B0RNW1"/>
<dbReference type="Gene3D" id="3.40.140.80">
    <property type="match status" value="1"/>
</dbReference>
<sequence>MVRWRKLGILAGGGALPECIAASCAERAVAFHMIRIIGSAGPSLDALPGDNCGIGEIGKILRILKTANCDAVVFAGAVKRPNFAGLKVDWRGAALMPKIISAAATGDGALLGVLVDTVEAEGFLVIGADEAVQGLEAPSGVLGAHHPDENDFRDIRKAAAIINALGPFDVGQAAVVADGFVIAIEAAEGTDGVLRRCTELAADNGSGVRAGTLVKRPKPGQELRVDLPAIGPETIRKAEKAGLRGVAVEAGFALIIDRDEVVNCADKAGLFVYGFSNVDMGEP</sequence>
<dbReference type="PANTHER" id="PTHR39962:SF1">
    <property type="entry name" value="LPXI FAMILY PROTEIN"/>
    <property type="match status" value="1"/>
</dbReference>
<dbReference type="InterPro" id="IPR010415">
    <property type="entry name" value="LpxI_C"/>
</dbReference>
<dbReference type="Pfam" id="PF06230">
    <property type="entry name" value="LpxI_C"/>
    <property type="match status" value="1"/>
</dbReference>
<dbReference type="InterPro" id="IPR041255">
    <property type="entry name" value="LpxI_N"/>
</dbReference>
<dbReference type="InterPro" id="IPR053174">
    <property type="entry name" value="LpxI"/>
</dbReference>
<dbReference type="Gene3D" id="3.40.50.20">
    <property type="match status" value="1"/>
</dbReference>
<organism evidence="3">
    <name type="scientific">hydrothermal vent metagenome</name>
    <dbReference type="NCBI Taxonomy" id="652676"/>
    <lineage>
        <taxon>unclassified sequences</taxon>
        <taxon>metagenomes</taxon>
        <taxon>ecological metagenomes</taxon>
    </lineage>
</organism>
<proteinExistence type="predicted"/>